<reference evidence="1 2" key="1">
    <citation type="submission" date="2019-12" db="EMBL/GenBank/DDBJ databases">
        <title>Genomic-based taxomic classification of the family Erythrobacteraceae.</title>
        <authorList>
            <person name="Xu L."/>
        </authorList>
    </citation>
    <scope>NUCLEOTIDE SEQUENCE [LARGE SCALE GENOMIC DNA]</scope>
    <source>
        <strain evidence="1 2">KEMB 9005-328</strain>
    </source>
</reference>
<evidence type="ECO:0000313" key="1">
    <source>
        <dbReference type="EMBL" id="MXP29641.1"/>
    </source>
</evidence>
<dbReference type="OrthoDB" id="117888at2"/>
<gene>
    <name evidence="1" type="ORF">GRI58_12525</name>
</gene>
<protein>
    <submittedName>
        <fullName evidence="1">DUF2384 domain-containing protein</fullName>
    </submittedName>
</protein>
<comment type="caution">
    <text evidence="1">The sequence shown here is derived from an EMBL/GenBank/DDBJ whole genome shotgun (WGS) entry which is preliminary data.</text>
</comment>
<name>A0A845AL81_9SPHN</name>
<accession>A0A845AL81</accession>
<evidence type="ECO:0000313" key="2">
    <source>
        <dbReference type="Proteomes" id="UP000439780"/>
    </source>
</evidence>
<proteinExistence type="predicted"/>
<dbReference type="Proteomes" id="UP000439780">
    <property type="component" value="Unassembled WGS sequence"/>
</dbReference>
<dbReference type="RefSeq" id="WP_160753944.1">
    <property type="nucleotide sequence ID" value="NZ_WTYA01000010.1"/>
</dbReference>
<dbReference type="EMBL" id="WTYA01000010">
    <property type="protein sequence ID" value="MXP29641.1"/>
    <property type="molecule type" value="Genomic_DNA"/>
</dbReference>
<dbReference type="AlphaFoldDB" id="A0A845AL81"/>
<organism evidence="1 2">
    <name type="scientific">Qipengyuania algicida</name>
    <dbReference type="NCBI Taxonomy" id="1836209"/>
    <lineage>
        <taxon>Bacteria</taxon>
        <taxon>Pseudomonadati</taxon>
        <taxon>Pseudomonadota</taxon>
        <taxon>Alphaproteobacteria</taxon>
        <taxon>Sphingomonadales</taxon>
        <taxon>Erythrobacteraceae</taxon>
        <taxon>Qipengyuania</taxon>
    </lineage>
</organism>
<sequence length="132" mass="14465">MAETDANNGSTTDRASSATMRAFEGLSRVWSMTSQEQWKVLGLGSATELAALRNLPMKDVPTEITLRVRYLLEIFEAINTLVPRRDYAAAWMRAPNTAAVCAGRSALEVMIEGNGEAIAKMRDYLLAELQGP</sequence>
<keyword evidence="2" id="KW-1185">Reference proteome</keyword>